<evidence type="ECO:0000313" key="2">
    <source>
        <dbReference type="WBParaSite" id="Gr19_v10_g5980.t1"/>
    </source>
</evidence>
<evidence type="ECO:0000313" key="1">
    <source>
        <dbReference type="Proteomes" id="UP000887572"/>
    </source>
</evidence>
<dbReference type="WBParaSite" id="Gr19_v10_g5980.t1">
    <property type="protein sequence ID" value="Gr19_v10_g5980.t1"/>
    <property type="gene ID" value="Gr19_v10_g5980"/>
</dbReference>
<dbReference type="AlphaFoldDB" id="A0A914I1D8"/>
<reference evidence="2" key="1">
    <citation type="submission" date="2022-11" db="UniProtKB">
        <authorList>
            <consortium name="WormBaseParasite"/>
        </authorList>
    </citation>
    <scope>IDENTIFICATION</scope>
</reference>
<protein>
    <submittedName>
        <fullName evidence="2">Uncharacterized protein</fullName>
    </submittedName>
</protein>
<keyword evidence="1" id="KW-1185">Reference proteome</keyword>
<dbReference type="Proteomes" id="UP000887572">
    <property type="component" value="Unplaced"/>
</dbReference>
<organism evidence="1 2">
    <name type="scientific">Globodera rostochiensis</name>
    <name type="common">Golden nematode worm</name>
    <name type="synonym">Heterodera rostochiensis</name>
    <dbReference type="NCBI Taxonomy" id="31243"/>
    <lineage>
        <taxon>Eukaryota</taxon>
        <taxon>Metazoa</taxon>
        <taxon>Ecdysozoa</taxon>
        <taxon>Nematoda</taxon>
        <taxon>Chromadorea</taxon>
        <taxon>Rhabditida</taxon>
        <taxon>Tylenchina</taxon>
        <taxon>Tylenchomorpha</taxon>
        <taxon>Tylenchoidea</taxon>
        <taxon>Heteroderidae</taxon>
        <taxon>Heteroderinae</taxon>
        <taxon>Globodera</taxon>
    </lineage>
</organism>
<sequence length="304" mass="35517">MLAHKRPAEKTELQCALLLFGIELHWLRRLKFNYSDFKNYYFVNWRKCEDAFYNNIDNNYGPFRKSVFNGLQTNYMTAVQIDVDQCKGVRQFAEALRKIVVDIKDRRARESADAFSGFNRIESADLLADLYLILESGFAEHFLQRLYALIISKSASICQIGEELDFVQTVQNVASTEQLEFVQTNDNHSCFFKFKINISKEIVAINLPNWKLPNYMREENINELRQQKVKKNFDFLLSLSNCTPTFYEILKVAKKLGDIELPKDDAKKYEIWLNCPHNELQQIVTEISRKLNKLSKMAIGIIPI</sequence>
<name>A0A914I1D8_GLORO</name>
<proteinExistence type="predicted"/>
<accession>A0A914I1D8</accession>